<proteinExistence type="inferred from homology"/>
<dbReference type="PROSITE" id="PS50158">
    <property type="entry name" value="ZF_CCHC"/>
    <property type="match status" value="1"/>
</dbReference>
<feature type="compositionally biased region" description="Polar residues" evidence="7">
    <location>
        <begin position="64"/>
        <end position="88"/>
    </location>
</feature>
<feature type="region of interest" description="Disordered" evidence="7">
    <location>
        <begin position="64"/>
        <end position="140"/>
    </location>
</feature>
<evidence type="ECO:0000256" key="7">
    <source>
        <dbReference type="SAM" id="MobiDB-lite"/>
    </source>
</evidence>
<dbReference type="InterPro" id="IPR001878">
    <property type="entry name" value="Znf_CCHC"/>
</dbReference>
<dbReference type="AlphaFoldDB" id="A0A445F1Y2"/>
<keyword evidence="3 6" id="KW-0863">Zinc-finger</keyword>
<dbReference type="GO" id="GO:0008270">
    <property type="term" value="F:zinc ion binding"/>
    <property type="evidence" value="ECO:0007669"/>
    <property type="project" value="UniProtKB-KW"/>
</dbReference>
<keyword evidence="4" id="KW-0862">Zinc</keyword>
<organism evidence="9 10">
    <name type="scientific">Glycine soja</name>
    <name type="common">Wild soybean</name>
    <dbReference type="NCBI Taxonomy" id="3848"/>
    <lineage>
        <taxon>Eukaryota</taxon>
        <taxon>Viridiplantae</taxon>
        <taxon>Streptophyta</taxon>
        <taxon>Embryophyta</taxon>
        <taxon>Tracheophyta</taxon>
        <taxon>Spermatophyta</taxon>
        <taxon>Magnoliopsida</taxon>
        <taxon>eudicotyledons</taxon>
        <taxon>Gunneridae</taxon>
        <taxon>Pentapetalae</taxon>
        <taxon>rosids</taxon>
        <taxon>fabids</taxon>
        <taxon>Fabales</taxon>
        <taxon>Fabaceae</taxon>
        <taxon>Papilionoideae</taxon>
        <taxon>50 kb inversion clade</taxon>
        <taxon>NPAAA clade</taxon>
        <taxon>indigoferoid/millettioid clade</taxon>
        <taxon>Phaseoleae</taxon>
        <taxon>Glycine</taxon>
        <taxon>Glycine subgen. Soja</taxon>
    </lineage>
</organism>
<dbReference type="SUPFAM" id="SSF57756">
    <property type="entry name" value="Retrovirus zinc finger-like domains"/>
    <property type="match status" value="1"/>
</dbReference>
<dbReference type="GO" id="GO:0003677">
    <property type="term" value="F:DNA binding"/>
    <property type="evidence" value="ECO:0007669"/>
    <property type="project" value="UniProtKB-KW"/>
</dbReference>
<evidence type="ECO:0000256" key="2">
    <source>
        <dbReference type="ARBA" id="ARBA00022723"/>
    </source>
</evidence>
<keyword evidence="2" id="KW-0479">Metal-binding</keyword>
<dbReference type="FunFam" id="2.40.50.140:FF:000041">
    <property type="entry name" value="Replication protein A subunit"/>
    <property type="match status" value="1"/>
</dbReference>
<comment type="similarity">
    <text evidence="1">Belongs to the replication factor A protein 1 family.</text>
</comment>
<evidence type="ECO:0000313" key="9">
    <source>
        <dbReference type="EMBL" id="RZB42797.1"/>
    </source>
</evidence>
<dbReference type="PANTHER" id="PTHR35046:SF9">
    <property type="entry name" value="RNA-DIRECTED DNA POLYMERASE"/>
    <property type="match status" value="1"/>
</dbReference>
<keyword evidence="5 9" id="KW-0238">DNA-binding</keyword>
<dbReference type="PANTHER" id="PTHR35046">
    <property type="entry name" value="ZINC KNUCKLE (CCHC-TYPE) FAMILY PROTEIN"/>
    <property type="match status" value="1"/>
</dbReference>
<dbReference type="CDD" id="cd04474">
    <property type="entry name" value="RPA1_DBD_A"/>
    <property type="match status" value="1"/>
</dbReference>
<comment type="caution">
    <text evidence="9">The sequence shown here is derived from an EMBL/GenBank/DDBJ whole genome shotgun (WGS) entry which is preliminary data.</text>
</comment>
<feature type="region of interest" description="Disordered" evidence="7">
    <location>
        <begin position="174"/>
        <end position="206"/>
    </location>
</feature>
<evidence type="ECO:0000256" key="4">
    <source>
        <dbReference type="ARBA" id="ARBA00022833"/>
    </source>
</evidence>
<feature type="domain" description="CCHC-type" evidence="8">
    <location>
        <begin position="146"/>
        <end position="161"/>
    </location>
</feature>
<dbReference type="Proteomes" id="UP000289340">
    <property type="component" value="Chromosome 20"/>
</dbReference>
<evidence type="ECO:0000256" key="1">
    <source>
        <dbReference type="ARBA" id="ARBA00005690"/>
    </source>
</evidence>
<protein>
    <submittedName>
        <fullName evidence="9">Replication protein A 70 kDa DNA-binding subunit A</fullName>
    </submittedName>
</protein>
<sequence>TLPAIKELLRDIRRQSNNHHRNLSFFFHGLFPSGWRLLSPFLLCLPLHLHGGKPPLKDLIETQRSSLHRSPTSKLPSSGNQSTRASKQQLEKKSTSKSYGSHSYPKKDQGQGILGVTPSKPKDDKGKTIEKQSPKASMQEKTSSIKCFKCLGRGHITSQCPTTKTMIMRGQDIYSSQDKATTSPSSSESEEAKGEESSEEIYSQEEGQPLVVKEKCKEVSVSSKRLAKKETHFTIKINIKETFPLRQPPHFLFCKKTLASIATPLGLEFIPQVKKLLDEGLVRKSLNPCALLVPKIAPLIELVRNHVPSWENAQEMDFQTLPYFNIPNTTNTYVFVLFTASSPSFLSKAHLGGEASSSMAYSLVDGTSSHLFSFVFRCISMVFSFDVVDFDGGEIRATCFNVVADQFYNVIEASKVYLISRGSIKPIQKNFNHLHNDQALTLDVASIIQPFLDDNDSITSQTFNYRPISEIESLENNNIMDVIGVVTSIRPTTSIMTKKWH</sequence>
<name>A0A445F1Y2_GLYSO</name>
<evidence type="ECO:0000256" key="6">
    <source>
        <dbReference type="PROSITE-ProRule" id="PRU00047"/>
    </source>
</evidence>
<evidence type="ECO:0000256" key="5">
    <source>
        <dbReference type="ARBA" id="ARBA00023125"/>
    </source>
</evidence>
<gene>
    <name evidence="9" type="ORF">D0Y65_053399</name>
</gene>
<keyword evidence="10" id="KW-1185">Reference proteome</keyword>
<dbReference type="EMBL" id="QZWG01000020">
    <property type="protein sequence ID" value="RZB42797.1"/>
    <property type="molecule type" value="Genomic_DNA"/>
</dbReference>
<evidence type="ECO:0000313" key="10">
    <source>
        <dbReference type="Proteomes" id="UP000289340"/>
    </source>
</evidence>
<accession>A0A445F1Y2</accession>
<dbReference type="InterPro" id="IPR012340">
    <property type="entry name" value="NA-bd_OB-fold"/>
</dbReference>
<feature type="compositionally biased region" description="Basic and acidic residues" evidence="7">
    <location>
        <begin position="120"/>
        <end position="133"/>
    </location>
</feature>
<reference evidence="9 10" key="1">
    <citation type="submission" date="2018-09" db="EMBL/GenBank/DDBJ databases">
        <title>A high-quality reference genome of wild soybean provides a powerful tool to mine soybean genomes.</title>
        <authorList>
            <person name="Xie M."/>
            <person name="Chung C.Y.L."/>
            <person name="Li M.-W."/>
            <person name="Wong F.-L."/>
            <person name="Chan T.-F."/>
            <person name="Lam H.-M."/>
        </authorList>
    </citation>
    <scope>NUCLEOTIDE SEQUENCE [LARGE SCALE GENOMIC DNA]</scope>
    <source>
        <strain evidence="10">cv. W05</strain>
        <tissue evidence="9">Hypocotyl of etiolated seedlings</tissue>
    </source>
</reference>
<evidence type="ECO:0000259" key="8">
    <source>
        <dbReference type="PROSITE" id="PS50158"/>
    </source>
</evidence>
<dbReference type="Gene3D" id="2.40.50.140">
    <property type="entry name" value="Nucleic acid-binding proteins"/>
    <property type="match status" value="2"/>
</dbReference>
<dbReference type="InterPro" id="IPR036875">
    <property type="entry name" value="Znf_CCHC_sf"/>
</dbReference>
<evidence type="ECO:0000256" key="3">
    <source>
        <dbReference type="ARBA" id="ARBA00022771"/>
    </source>
</evidence>
<feature type="non-terminal residue" evidence="9">
    <location>
        <position position="1"/>
    </location>
</feature>
<dbReference type="SUPFAM" id="SSF50249">
    <property type="entry name" value="Nucleic acid-binding proteins"/>
    <property type="match status" value="2"/>
</dbReference>